<dbReference type="EMBL" id="CP003944">
    <property type="protein sequence ID" value="AFZ51123.1"/>
    <property type="molecule type" value="Genomic_DNA"/>
</dbReference>
<dbReference type="HOGENOM" id="CLU_2355074_0_0_3"/>
<organism evidence="1 2">
    <name type="scientific">Dactylococcopsis salina (strain PCC 8305)</name>
    <name type="common">Myxobactron salinum</name>
    <dbReference type="NCBI Taxonomy" id="13035"/>
    <lineage>
        <taxon>Bacteria</taxon>
        <taxon>Bacillati</taxon>
        <taxon>Cyanobacteriota</taxon>
        <taxon>Cyanophyceae</taxon>
        <taxon>Nodosilineales</taxon>
        <taxon>Cymatolegaceae</taxon>
        <taxon>Dactylococcopsis</taxon>
    </lineage>
</organism>
<accession>K9YYD7</accession>
<dbReference type="Proteomes" id="UP000010482">
    <property type="component" value="Chromosome"/>
</dbReference>
<dbReference type="eggNOG" id="ENOG5033JJC">
    <property type="taxonomic scope" value="Bacteria"/>
</dbReference>
<gene>
    <name evidence="1" type="ORF">Dacsa_2533</name>
</gene>
<evidence type="ECO:0000313" key="2">
    <source>
        <dbReference type="Proteomes" id="UP000010482"/>
    </source>
</evidence>
<name>K9YYD7_DACS8</name>
<dbReference type="AlphaFoldDB" id="K9YYD7"/>
<proteinExistence type="predicted"/>
<evidence type="ECO:0000313" key="1">
    <source>
        <dbReference type="EMBL" id="AFZ51123.1"/>
    </source>
</evidence>
<dbReference type="OrthoDB" id="9843491at2"/>
<dbReference type="KEGG" id="dsl:Dacsa_2533"/>
<reference evidence="1" key="1">
    <citation type="submission" date="2012-04" db="EMBL/GenBank/DDBJ databases">
        <title>Finished genome of Dactylococcopsis salina PCC 8305.</title>
        <authorList>
            <consortium name="US DOE Joint Genome Institute"/>
            <person name="Gugger M."/>
            <person name="Coursin T."/>
            <person name="Rippka R."/>
            <person name="Tandeau De Marsac N."/>
            <person name="Huntemann M."/>
            <person name="Wei C.-L."/>
            <person name="Han J."/>
            <person name="Detter J.C."/>
            <person name="Han C."/>
            <person name="Tapia R."/>
            <person name="Daligault H."/>
            <person name="Chen A."/>
            <person name="Krypides N."/>
            <person name="Mavromatis K."/>
            <person name="Markowitz V."/>
            <person name="Szeto E."/>
            <person name="Ivanova N."/>
            <person name="Ovchinnikova G."/>
            <person name="Pagani I."/>
            <person name="Pati A."/>
            <person name="Goodwin L."/>
            <person name="Peters L."/>
            <person name="Pitluck S."/>
            <person name="Woyke T."/>
            <person name="Kerfeld C."/>
        </authorList>
    </citation>
    <scope>NUCLEOTIDE SEQUENCE [LARGE SCALE GENOMIC DNA]</scope>
    <source>
        <strain evidence="1">PCC 8305</strain>
    </source>
</reference>
<dbReference type="RefSeq" id="WP_015230113.1">
    <property type="nucleotide sequence ID" value="NC_019780.1"/>
</dbReference>
<protein>
    <submittedName>
        <fullName evidence="1">Uncharacterized protein</fullName>
    </submittedName>
</protein>
<keyword evidence="2" id="KW-1185">Reference proteome</keyword>
<sequence>MTILIKALDEQEFSEAATGGYVYGKFSRYIGTSYRTVYVYIENLGEEKIYTGREKNDNTQYKFFVSGEVYYALTEEKLNSGIFANENNRPYVDSVILFW</sequence>